<evidence type="ECO:0000313" key="10">
    <source>
        <dbReference type="Proteomes" id="UP001642464"/>
    </source>
</evidence>
<feature type="transmembrane region" description="Helical" evidence="7">
    <location>
        <begin position="2433"/>
        <end position="2454"/>
    </location>
</feature>
<feature type="region of interest" description="Disordered" evidence="6">
    <location>
        <begin position="1"/>
        <end position="65"/>
    </location>
</feature>
<feature type="transmembrane region" description="Helical" evidence="7">
    <location>
        <begin position="2697"/>
        <end position="2717"/>
    </location>
</feature>
<evidence type="ECO:0000256" key="7">
    <source>
        <dbReference type="SAM" id="Phobius"/>
    </source>
</evidence>
<accession>A0ABP0RZR4</accession>
<feature type="compositionally biased region" description="Polar residues" evidence="6">
    <location>
        <begin position="83"/>
        <end position="103"/>
    </location>
</feature>
<dbReference type="InterPro" id="IPR012337">
    <property type="entry name" value="RNaseH-like_sf"/>
</dbReference>
<evidence type="ECO:0000256" key="3">
    <source>
        <dbReference type="ARBA" id="ARBA00022989"/>
    </source>
</evidence>
<reference evidence="9 10" key="1">
    <citation type="submission" date="2024-02" db="EMBL/GenBank/DDBJ databases">
        <authorList>
            <person name="Chen Y."/>
            <person name="Shah S."/>
            <person name="Dougan E. K."/>
            <person name="Thang M."/>
            <person name="Chan C."/>
        </authorList>
    </citation>
    <scope>NUCLEOTIDE SEQUENCE [LARGE SCALE GENOMIC DNA]</scope>
</reference>
<feature type="compositionally biased region" description="Basic residues" evidence="6">
    <location>
        <begin position="926"/>
        <end position="936"/>
    </location>
</feature>
<dbReference type="InterPro" id="IPR001584">
    <property type="entry name" value="Integrase_cat-core"/>
</dbReference>
<evidence type="ECO:0000256" key="6">
    <source>
        <dbReference type="SAM" id="MobiDB-lite"/>
    </source>
</evidence>
<gene>
    <name evidence="9" type="ORF">SCF082_LOCUS49204</name>
</gene>
<feature type="compositionally biased region" description="Polar residues" evidence="6">
    <location>
        <begin position="910"/>
        <end position="921"/>
    </location>
</feature>
<dbReference type="Pfam" id="PF03741">
    <property type="entry name" value="TerC"/>
    <property type="match status" value="1"/>
</dbReference>
<protein>
    <submittedName>
        <fullName evidence="9">Uncharacterized membrane protein STKORF319</fullName>
    </submittedName>
</protein>
<proteinExistence type="predicted"/>
<feature type="compositionally biased region" description="Polar residues" evidence="6">
    <location>
        <begin position="576"/>
        <end position="588"/>
    </location>
</feature>
<dbReference type="Proteomes" id="UP001642464">
    <property type="component" value="Unassembled WGS sequence"/>
</dbReference>
<dbReference type="Gene3D" id="3.30.420.10">
    <property type="entry name" value="Ribonuclease H-like superfamily/Ribonuclease H"/>
    <property type="match status" value="1"/>
</dbReference>
<feature type="domain" description="Integrase catalytic" evidence="8">
    <location>
        <begin position="1455"/>
        <end position="1631"/>
    </location>
</feature>
<feature type="transmembrane region" description="Helical" evidence="7">
    <location>
        <begin position="2729"/>
        <end position="2748"/>
    </location>
</feature>
<dbReference type="InterPro" id="IPR021109">
    <property type="entry name" value="Peptidase_aspartic_dom_sf"/>
</dbReference>
<dbReference type="InterPro" id="IPR022369">
    <property type="entry name" value="Integral_membrane_TerC_rswitch"/>
</dbReference>
<dbReference type="InterPro" id="IPR005496">
    <property type="entry name" value="Integral_membrane_TerC"/>
</dbReference>
<dbReference type="SUPFAM" id="SSF53098">
    <property type="entry name" value="Ribonuclease H-like"/>
    <property type="match status" value="1"/>
</dbReference>
<feature type="compositionally biased region" description="Basic and acidic residues" evidence="6">
    <location>
        <begin position="2331"/>
        <end position="2341"/>
    </location>
</feature>
<keyword evidence="2 7" id="KW-0812">Transmembrane</keyword>
<feature type="transmembrane region" description="Helical" evidence="7">
    <location>
        <begin position="2754"/>
        <end position="2772"/>
    </location>
</feature>
<evidence type="ECO:0000256" key="4">
    <source>
        <dbReference type="ARBA" id="ARBA00023136"/>
    </source>
</evidence>
<dbReference type="Gene3D" id="2.40.70.10">
    <property type="entry name" value="Acid Proteases"/>
    <property type="match status" value="1"/>
</dbReference>
<keyword evidence="4 7" id="KW-0472">Membrane</keyword>
<keyword evidence="5" id="KW-0175">Coiled coil</keyword>
<feature type="region of interest" description="Disordered" evidence="6">
    <location>
        <begin position="910"/>
        <end position="978"/>
    </location>
</feature>
<feature type="compositionally biased region" description="Basic and acidic residues" evidence="6">
    <location>
        <begin position="948"/>
        <end position="961"/>
    </location>
</feature>
<dbReference type="PROSITE" id="PS50994">
    <property type="entry name" value="INTEGRASE"/>
    <property type="match status" value="1"/>
</dbReference>
<evidence type="ECO:0000256" key="5">
    <source>
        <dbReference type="SAM" id="Coils"/>
    </source>
</evidence>
<feature type="compositionally biased region" description="Basic and acidic residues" evidence="6">
    <location>
        <begin position="542"/>
        <end position="553"/>
    </location>
</feature>
<organism evidence="9 10">
    <name type="scientific">Durusdinium trenchii</name>
    <dbReference type="NCBI Taxonomy" id="1381693"/>
    <lineage>
        <taxon>Eukaryota</taxon>
        <taxon>Sar</taxon>
        <taxon>Alveolata</taxon>
        <taxon>Dinophyceae</taxon>
        <taxon>Suessiales</taxon>
        <taxon>Symbiodiniaceae</taxon>
        <taxon>Durusdinium</taxon>
    </lineage>
</organism>
<feature type="region of interest" description="Disordered" evidence="6">
    <location>
        <begin position="2331"/>
        <end position="2359"/>
    </location>
</feature>
<feature type="region of interest" description="Disordered" evidence="6">
    <location>
        <begin position="542"/>
        <end position="626"/>
    </location>
</feature>
<evidence type="ECO:0000256" key="1">
    <source>
        <dbReference type="ARBA" id="ARBA00004141"/>
    </source>
</evidence>
<feature type="transmembrane region" description="Helical" evidence="7">
    <location>
        <begin position="2556"/>
        <end position="2573"/>
    </location>
</feature>
<keyword evidence="3 7" id="KW-1133">Transmembrane helix</keyword>
<feature type="transmembrane region" description="Helical" evidence="7">
    <location>
        <begin position="2466"/>
        <end position="2488"/>
    </location>
</feature>
<feature type="compositionally biased region" description="Acidic residues" evidence="6">
    <location>
        <begin position="658"/>
        <end position="669"/>
    </location>
</feature>
<keyword evidence="10" id="KW-1185">Reference proteome</keyword>
<feature type="compositionally biased region" description="Acidic residues" evidence="6">
    <location>
        <begin position="596"/>
        <end position="614"/>
    </location>
</feature>
<feature type="transmembrane region" description="Helical" evidence="7">
    <location>
        <begin position="2500"/>
        <end position="2520"/>
    </location>
</feature>
<feature type="region of interest" description="Disordered" evidence="6">
    <location>
        <begin position="1813"/>
        <end position="1857"/>
    </location>
</feature>
<dbReference type="InterPro" id="IPR036397">
    <property type="entry name" value="RNaseH_sf"/>
</dbReference>
<evidence type="ECO:0000313" key="9">
    <source>
        <dbReference type="EMBL" id="CAK9105573.1"/>
    </source>
</evidence>
<feature type="compositionally biased region" description="Low complexity" evidence="6">
    <location>
        <begin position="1814"/>
        <end position="1829"/>
    </location>
</feature>
<feature type="region of interest" description="Disordered" evidence="6">
    <location>
        <begin position="78"/>
        <end position="103"/>
    </location>
</feature>
<dbReference type="NCBIfam" id="TIGR03718">
    <property type="entry name" value="R_switched_Alx"/>
    <property type="match status" value="1"/>
</dbReference>
<feature type="region of interest" description="Disordered" evidence="6">
    <location>
        <begin position="644"/>
        <end position="691"/>
    </location>
</feature>
<dbReference type="PANTHER" id="PTHR30238:SF0">
    <property type="entry name" value="THYLAKOID MEMBRANE PROTEIN TERC, CHLOROPLASTIC"/>
    <property type="match status" value="1"/>
</dbReference>
<feature type="compositionally biased region" description="Polar residues" evidence="6">
    <location>
        <begin position="8"/>
        <end position="22"/>
    </location>
</feature>
<feature type="transmembrane region" description="Helical" evidence="7">
    <location>
        <begin position="2666"/>
        <end position="2691"/>
    </location>
</feature>
<feature type="transmembrane region" description="Helical" evidence="7">
    <location>
        <begin position="2532"/>
        <end position="2550"/>
    </location>
</feature>
<feature type="compositionally biased region" description="Low complexity" evidence="6">
    <location>
        <begin position="671"/>
        <end position="682"/>
    </location>
</feature>
<evidence type="ECO:0000256" key="2">
    <source>
        <dbReference type="ARBA" id="ARBA00022692"/>
    </source>
</evidence>
<dbReference type="EMBL" id="CAXAMM010042573">
    <property type="protein sequence ID" value="CAK9105573.1"/>
    <property type="molecule type" value="Genomic_DNA"/>
</dbReference>
<name>A0ABP0RZR4_9DINO</name>
<comment type="subcellular location">
    <subcellularLocation>
        <location evidence="1">Membrane</location>
        <topology evidence="1">Multi-pass membrane protein</topology>
    </subcellularLocation>
</comment>
<evidence type="ECO:0000259" key="8">
    <source>
        <dbReference type="PROSITE" id="PS50994"/>
    </source>
</evidence>
<dbReference type="PANTHER" id="PTHR30238">
    <property type="entry name" value="MEMBRANE BOUND PREDICTED REDOX MODULATOR"/>
    <property type="match status" value="1"/>
</dbReference>
<sequence length="2814" mass="314857">MRSRAGSMDSTARSGSATNAFRSTAPVLLGRLRPKQLLGDVRSVEEEKLHPTPTPEKLSRRPPGLRIPRRLVGVPVELPTPRTALSSRATSRGSVGSMESTRSGRFMSERLDEAVERPDHPESQVEAAREPAAFKPLQTWTRLRPRELAPMPNMEALLGIGPAISLGHGLLWPGSFQEYAMGWMPGMNIAGVALGLAEFGRLLRDQRVNLDYAARSRVCELACGRGALGIDFPSFLGLVEETARKATFAEDLSASEPWRRNTARSKNGPDEVALRVLRAVFNSYDVGRRGELAREDYMRLLRDRGQVPRTPEEVSDLRRQLAFCFDLLPKLVGGALCSWFLGRRAHTRATTALTPSITRAAAWHLPVAWFRSFKAAAFLVFFLVWFGSPSCLTTSVSLSTSSRRVPPPSLAMTTVTAKDVYVSWNGDLNTWPDFVRKVRLQYEKTQPSKRYLLGPELVSRLTDKAWQASYEIDHDRLSGRHGVKYMLSFLRDKLCRAPVPDAGARLEDLLIRLRRQPGTPFAQWAHEVREHYRRLQRALLRARQEAQPKETSMKKSSKGSSKKSHGSTATEPEPRPSSTGSDHSPSRSVRSREPAIPEDEEQEEEEGEEDEVDDGSPSNRGGWNTWWQWGNQWTAEEWNEWLGKKKKHDGSDSWSAYAEDDEDMNEEETYWGSASWDDGSSSPGKGRQRPGEPDYTGCFICGARDHSFQQCPKRHQRKGGGSAHYVDVLYASLENDTYTTNEFDSSVFMAQDDSMDAEETISAWTVQPSDDQFHAVIDCGATETVASLHALTAIMNRRQSKFGYEEIRVNQDVRKTFKFGNGRTLQATSYVEIPQSIGGTHTWLGVHALDTDDRYVPLLLGMRTLERLAAVIDFGSKTASFCAVSDELVLGSSLKFARARTRGFHTIAMSGTPSTTCSQPETPKKVTAKGKSKGQKNQKLPDDQIYDFARKEGPDPRDPRFKGGPCKGQHVEAPFGRGSPSGKNGWAMWKTCQNCMLRLEYIPAYGAHAKYRSAGPLSTDTKDQLIEKANEIEKDPSVLRTAEVALDGAERSLHRRLETIQKQKEALKKDKTKDECRGTGSSSGGVGRLLDRDASDGCELTTPESVKCLVAETMNDTTTAINDSLHEFVNLSFDSMPGVVLFSPEARSLDLLEVCCPPDSALAAMVERLGGSSARVTEHNMNLNSVDGLTQAISFVRREKPRWMWLSLPCGANSPIQHLNELTEQAWLKSLARRKKSRKLVRRALQLLRVHVFENGGHFGWEWPKTNDGWHQKELKDFFKEVHEKKQNLFRTLLHGCQVGVVNDKNEPVLKPWTIYVTDRAMASALHLVCPHDHQHGEAMGGQSAKKTGFYPPRMVRIIARQILRRDLPPHVETVQEKDEEALLAYGVSEIETVVPDGVSPVEWKRVLALVKRLHVRAGHPSTRSLVATLKARGAHPLITLAAKYMHCDDCAETKRSVPAARASFNRSDTLWHTLQVDNAYFKVGTKTVTAMIMVDEASTFMVPHLLHRLDEGEHENATAEQVVDALQNSWIRFFGHPSVLRLDPEGAFRSRLLEDFCGTRDIELQPCAAEAHYQIGVVERAIGTLRKSVERFLRSNAVDPWEAIVTMCAAHNEVGKIAGFSPAQWALGRSLGIDEKIHESGREATSFHESQRASQDRVQKTMVLRLKAEQEYKKNMAQEAINRAWNSKAQKREIWTPGTLIYYKRYKAPSTSLASHKDVDVTRRQIARWYGPGRVVATESFLDGDSARPGHIVWITAGGRLKRVAPEQLRLASETEKILAEADGPPRFDWTIQGMLQEVDRGQFDVYDDLLQPSPATPARRSRSAAPPVRDFSPGRYLSDPSCEFPTSHGAAGKSWTGELKRNELFKKAQERHGEAKMVEETSFACESLQPEDGQGEPPLFVAMSLELPTDEKSMKQFKRDPVTWTANKLKKHVEVKMEHLTPEQVEDMKKAKSLEVGQWIQAAACKALEEHQIAPRSRTMRMRWVLTFKSSGAAKARIVIVGFTTPQEVEQLRAVLGAAQWRVVQSGPQHGAKLSQLQSRITKADGQTLAEASKLVREIYNDRMLSPKTQVLECSPDEVEFVAWSDAALANRVDMGSTGGYVVGATTKDLREGKKARVNFVGWKTFKLKRIARSSLAAEVQAFSEAEEELMFTRLQWGEMLGHDLDPRSPEDVLVRVPGILVTDAKSLYDSVQKGLVNASGLGLSEKYSALELLSVMERLDRGHTETRWVNSDAQLADALTKHQCQSSLHQALVQGHWILVYDPLFVSAKKRKAAVVRLSSRSGGFDLLPKFGWFTRRTGLYSVPQARLPRVVPVPPRGVPNARVLAVKDGRRNEERAAEGSSIKQGSGETLANLPSEPANWRDRSCVPVVCLFMQLERGGALNSSDTMATMLPESLLSVANKADRNAAPDLWRYALDRDRQVKLFEVEELSSWATFGAVFLALIMFDNFFLNKNAEELTIGRALRYTLFWISTAFAFCGWVWYTYGRNGAFMWMSGYMLEWLLSFDNLFVFHLIFNLYGTPDHLKHRPLYLGICGAVIFRLLFIFVGEYMMHAMLFMHFVFGTFLVYTGIKTLTSDDEDEDPSQNPMVKWLQDKVPFVNVYDNNGAFFVRVPVSEEWSAPKDTEAAKISDEGEGATYGTVDFSSYKLAGGGDRRHTWEFRATMLFLVVCCLEISDLIFAVDSVSAIVAQVNDLFLAYTSAVFAMLGLRATFFIIDVLVHMFELLKYGVSAVLVFIGVKLILAHHYTIEPHIVVFVLIGCIGASMVASVLKAEMEKKMQGLAPEDVMKRVEQVKERTTPLTSPFVPAALPAQ</sequence>
<feature type="compositionally biased region" description="Basic residues" evidence="6">
    <location>
        <begin position="555"/>
        <end position="565"/>
    </location>
</feature>
<feature type="coiled-coil region" evidence="5">
    <location>
        <begin position="1050"/>
        <end position="1077"/>
    </location>
</feature>
<comment type="caution">
    <text evidence="9">The sequence shown here is derived from an EMBL/GenBank/DDBJ whole genome shotgun (WGS) entry which is preliminary data.</text>
</comment>